<accession>A0A1C3EA39</accession>
<protein>
    <submittedName>
        <fullName evidence="1">Uncharacterized protein</fullName>
    </submittedName>
</protein>
<name>A0A1C3EA39_9PLAN</name>
<dbReference type="EMBL" id="LYDR01000116">
    <property type="protein sequence ID" value="ODA30080.1"/>
    <property type="molecule type" value="Genomic_DNA"/>
</dbReference>
<reference evidence="1 2" key="1">
    <citation type="submission" date="2016-05" db="EMBL/GenBank/DDBJ databases">
        <title>Genomic and physiological characterization of Planctopirus sp. isolated from fresh water lake.</title>
        <authorList>
            <person name="Subhash Y."/>
            <person name="Ramana C."/>
        </authorList>
    </citation>
    <scope>NUCLEOTIDE SEQUENCE [LARGE SCALE GENOMIC DNA]</scope>
    <source>
        <strain evidence="1 2">JC280</strain>
    </source>
</reference>
<keyword evidence="2" id="KW-1185">Reference proteome</keyword>
<organism evidence="1 2">
    <name type="scientific">Planctopirus hydrillae</name>
    <dbReference type="NCBI Taxonomy" id="1841610"/>
    <lineage>
        <taxon>Bacteria</taxon>
        <taxon>Pseudomonadati</taxon>
        <taxon>Planctomycetota</taxon>
        <taxon>Planctomycetia</taxon>
        <taxon>Planctomycetales</taxon>
        <taxon>Planctomycetaceae</taxon>
        <taxon>Planctopirus</taxon>
    </lineage>
</organism>
<evidence type="ECO:0000313" key="2">
    <source>
        <dbReference type="Proteomes" id="UP000094828"/>
    </source>
</evidence>
<evidence type="ECO:0000313" key="1">
    <source>
        <dbReference type="EMBL" id="ODA30080.1"/>
    </source>
</evidence>
<dbReference type="Proteomes" id="UP000094828">
    <property type="component" value="Unassembled WGS sequence"/>
</dbReference>
<sequence>MDDRSLGRGSFLCQSFIKLKSDVPANQSPKLRTPIQAPEFTKLLELQELTAFVAILLRRRGRFDEISRECDGRRALRSFRIAMEHLSRSRRSSPAHWIGRSPEMA</sequence>
<dbReference type="AlphaFoldDB" id="A0A1C3EA39"/>
<proteinExistence type="predicted"/>
<comment type="caution">
    <text evidence="1">The sequence shown here is derived from an EMBL/GenBank/DDBJ whole genome shotgun (WGS) entry which is preliminary data.</text>
</comment>
<gene>
    <name evidence="1" type="ORF">A6X21_07045</name>
</gene>